<organism evidence="2 3">
    <name type="scientific">Salinicoccus halitifaciens</name>
    <dbReference type="NCBI Taxonomy" id="1073415"/>
    <lineage>
        <taxon>Bacteria</taxon>
        <taxon>Bacillati</taxon>
        <taxon>Bacillota</taxon>
        <taxon>Bacilli</taxon>
        <taxon>Bacillales</taxon>
        <taxon>Staphylococcaceae</taxon>
        <taxon>Salinicoccus</taxon>
    </lineage>
</organism>
<reference evidence="2 3" key="1">
    <citation type="submission" date="2024-05" db="EMBL/GenBank/DDBJ databases">
        <title>Genomic Encyclopedia of Type Strains, Phase IV (KMG-IV): sequencing the most valuable type-strain genomes for metagenomic binning, comparative biology and taxonomic classification.</title>
        <authorList>
            <person name="Goeker M."/>
        </authorList>
    </citation>
    <scope>NUCLEOTIDE SEQUENCE [LARGE SCALE GENOMIC DNA]</scope>
    <source>
        <strain evidence="2 3">DSM 25286</strain>
    </source>
</reference>
<gene>
    <name evidence="2" type="ORF">ABHD89_000988</name>
</gene>
<evidence type="ECO:0000313" key="2">
    <source>
        <dbReference type="EMBL" id="MET3110586.1"/>
    </source>
</evidence>
<sequence>MSSIEIIPMEKKHIEQAARVISKSFQTEEFARNTFDFSDPETEALFAELLQIELTVFKKHGEKVDVALYEGEIAGVYSMRMTGEGHGLSNLKQIIRKLRKVAPVVKRVKYKKLYRLYKAMQQPAAIPKDALLLEMLAVDPDFQGKGIGRAMMAALDEYSESVRRPLYLYTANAENVAYYEKLGYRTMETIQKKDFTAYHMLKRLSDD</sequence>
<feature type="domain" description="N-acetyltransferase" evidence="1">
    <location>
        <begin position="4"/>
        <end position="205"/>
    </location>
</feature>
<dbReference type="PANTHER" id="PTHR42791:SF1">
    <property type="entry name" value="N-ACETYLTRANSFERASE DOMAIN-CONTAINING PROTEIN"/>
    <property type="match status" value="1"/>
</dbReference>
<dbReference type="InterPro" id="IPR000182">
    <property type="entry name" value="GNAT_dom"/>
</dbReference>
<dbReference type="PANTHER" id="PTHR42791">
    <property type="entry name" value="GNAT FAMILY ACETYLTRANSFERASE"/>
    <property type="match status" value="1"/>
</dbReference>
<name>A0ABV2E8V4_9STAP</name>
<dbReference type="RefSeq" id="WP_230821476.1">
    <property type="nucleotide sequence ID" value="NZ_JAJNCU010000003.1"/>
</dbReference>
<dbReference type="Gene3D" id="3.40.630.30">
    <property type="match status" value="1"/>
</dbReference>
<protein>
    <submittedName>
        <fullName evidence="2">Ribosomal protein S18 acetylase RimI-like enzyme</fullName>
    </submittedName>
</protein>
<proteinExistence type="predicted"/>
<accession>A0ABV2E8V4</accession>
<dbReference type="Pfam" id="PF13508">
    <property type="entry name" value="Acetyltransf_7"/>
    <property type="match status" value="1"/>
</dbReference>
<evidence type="ECO:0000259" key="1">
    <source>
        <dbReference type="PROSITE" id="PS51186"/>
    </source>
</evidence>
<comment type="caution">
    <text evidence="2">The sequence shown here is derived from an EMBL/GenBank/DDBJ whole genome shotgun (WGS) entry which is preliminary data.</text>
</comment>
<keyword evidence="3" id="KW-1185">Reference proteome</keyword>
<dbReference type="InterPro" id="IPR052523">
    <property type="entry name" value="Trichothecene_AcTrans"/>
</dbReference>
<evidence type="ECO:0000313" key="3">
    <source>
        <dbReference type="Proteomes" id="UP001549019"/>
    </source>
</evidence>
<dbReference type="Proteomes" id="UP001549019">
    <property type="component" value="Unassembled WGS sequence"/>
</dbReference>
<dbReference type="PROSITE" id="PS51186">
    <property type="entry name" value="GNAT"/>
    <property type="match status" value="1"/>
</dbReference>
<dbReference type="EMBL" id="JBDZDV010000002">
    <property type="protein sequence ID" value="MET3110586.1"/>
    <property type="molecule type" value="Genomic_DNA"/>
</dbReference>
<dbReference type="CDD" id="cd04301">
    <property type="entry name" value="NAT_SF"/>
    <property type="match status" value="1"/>
</dbReference>
<dbReference type="SUPFAM" id="SSF55729">
    <property type="entry name" value="Acyl-CoA N-acyltransferases (Nat)"/>
    <property type="match status" value="1"/>
</dbReference>
<dbReference type="InterPro" id="IPR016181">
    <property type="entry name" value="Acyl_CoA_acyltransferase"/>
</dbReference>